<organism evidence="2 3">
    <name type="scientific">Gouania willdenowi</name>
    <name type="common">Blunt-snouted clingfish</name>
    <name type="synonym">Lepadogaster willdenowi</name>
    <dbReference type="NCBI Taxonomy" id="441366"/>
    <lineage>
        <taxon>Eukaryota</taxon>
        <taxon>Metazoa</taxon>
        <taxon>Chordata</taxon>
        <taxon>Craniata</taxon>
        <taxon>Vertebrata</taxon>
        <taxon>Euteleostomi</taxon>
        <taxon>Actinopterygii</taxon>
        <taxon>Neopterygii</taxon>
        <taxon>Teleostei</taxon>
        <taxon>Neoteleostei</taxon>
        <taxon>Acanthomorphata</taxon>
        <taxon>Ovalentaria</taxon>
        <taxon>Blenniimorphae</taxon>
        <taxon>Blenniiformes</taxon>
        <taxon>Gobiesocoidei</taxon>
        <taxon>Gobiesocidae</taxon>
        <taxon>Gobiesocinae</taxon>
        <taxon>Gouania</taxon>
    </lineage>
</organism>
<dbReference type="AlphaFoldDB" id="A0A8C5G5Q5"/>
<accession>A0A8C5G5Q5</accession>
<evidence type="ECO:0000313" key="3">
    <source>
        <dbReference type="Proteomes" id="UP000694680"/>
    </source>
</evidence>
<protein>
    <recommendedName>
        <fullName evidence="4">A-kinase interacting protein 1</fullName>
    </recommendedName>
</protein>
<reference evidence="2" key="2">
    <citation type="submission" date="2025-08" db="UniProtKB">
        <authorList>
            <consortium name="Ensembl"/>
        </authorList>
    </citation>
    <scope>IDENTIFICATION</scope>
</reference>
<evidence type="ECO:0000313" key="2">
    <source>
        <dbReference type="Ensembl" id="ENSGWIP00000016689.1"/>
    </source>
</evidence>
<reference evidence="2" key="1">
    <citation type="submission" date="2020-06" db="EMBL/GenBank/DDBJ databases">
        <authorList>
            <consortium name="Wellcome Sanger Institute Data Sharing"/>
        </authorList>
    </citation>
    <scope>NUCLEOTIDE SEQUENCE [LARGE SCALE GENOMIC DNA]</scope>
</reference>
<gene>
    <name evidence="2" type="primary">akip1</name>
</gene>
<proteinExistence type="predicted"/>
<feature type="region of interest" description="Disordered" evidence="1">
    <location>
        <begin position="108"/>
        <end position="128"/>
    </location>
</feature>
<dbReference type="GO" id="GO:1901222">
    <property type="term" value="P:regulation of non-canonical NF-kappaB signal transduction"/>
    <property type="evidence" value="ECO:0007669"/>
    <property type="project" value="InterPro"/>
</dbReference>
<keyword evidence="3" id="KW-1185">Reference proteome</keyword>
<name>A0A8C5G5Q5_GOUWI</name>
<evidence type="ECO:0008006" key="4">
    <source>
        <dbReference type="Google" id="ProtNLM"/>
    </source>
</evidence>
<dbReference type="InterPro" id="IPR033214">
    <property type="entry name" value="AKIP1"/>
</dbReference>
<dbReference type="Ensembl" id="ENSGWIT00000018436.1">
    <property type="protein sequence ID" value="ENSGWIP00000016689.1"/>
    <property type="gene ID" value="ENSGWIG00000009349.1"/>
</dbReference>
<reference evidence="2" key="3">
    <citation type="submission" date="2025-09" db="UniProtKB">
        <authorList>
            <consortium name="Ensembl"/>
        </authorList>
    </citation>
    <scope>IDENTIFICATION</scope>
</reference>
<dbReference type="PANTHER" id="PTHR14330:SF2">
    <property type="entry name" value="A-KINASE-INTERACTING PROTEIN 1"/>
    <property type="match status" value="1"/>
</dbReference>
<dbReference type="GO" id="GO:0005654">
    <property type="term" value="C:nucleoplasm"/>
    <property type="evidence" value="ECO:0007669"/>
    <property type="project" value="TreeGrafter"/>
</dbReference>
<sequence>MLQSVEGPPGSFFNLFMADRGWLETSLRRSARLGLEVLERASRRSVDWATITASVREEDPSPAAERTSTELSDAFTSIAEFMVQTTHQCQRFYKSGCCSEPSEAEKKHVSRFHSQPGAGNMTSAPATKKHRVSAVDEDFYIEVSPGTYAVTASILESPHQTQLVSVKAGESINLTFDL</sequence>
<evidence type="ECO:0000256" key="1">
    <source>
        <dbReference type="SAM" id="MobiDB-lite"/>
    </source>
</evidence>
<dbReference type="PANTHER" id="PTHR14330">
    <property type="entry name" value="A-KINASE-INTERACTING PROTEIN 1"/>
    <property type="match status" value="1"/>
</dbReference>
<dbReference type="Proteomes" id="UP000694680">
    <property type="component" value="Chromosome 6"/>
</dbReference>